<dbReference type="InterPro" id="IPR036156">
    <property type="entry name" value="Beta-gal/glucu_dom_sf"/>
</dbReference>
<comment type="subunit">
    <text evidence="4">Monomer.</text>
</comment>
<dbReference type="SMART" id="SM01038">
    <property type="entry name" value="Bgal_small_N"/>
    <property type="match status" value="1"/>
</dbReference>
<dbReference type="InterPro" id="IPR014718">
    <property type="entry name" value="GH-type_carb-bd"/>
</dbReference>
<keyword evidence="7" id="KW-0106">Calcium</keyword>
<dbReference type="PANTHER" id="PTHR46323">
    <property type="entry name" value="BETA-GALACTOSIDASE"/>
    <property type="match status" value="1"/>
</dbReference>
<protein>
    <recommendedName>
        <fullName evidence="5 10">Beta-galactosidase</fullName>
        <ecNumber evidence="5 10">3.2.1.23</ecNumber>
    </recommendedName>
    <alternativeName>
        <fullName evidence="9 10">Lactase</fullName>
    </alternativeName>
</protein>
<dbReference type="SUPFAM" id="SSF49785">
    <property type="entry name" value="Galactose-binding domain-like"/>
    <property type="match status" value="1"/>
</dbReference>
<dbReference type="Gene3D" id="2.60.120.260">
    <property type="entry name" value="Galactose-binding domain-like"/>
    <property type="match status" value="1"/>
</dbReference>
<dbReference type="PRINTS" id="PR00132">
    <property type="entry name" value="GLHYDRLASE2"/>
</dbReference>
<dbReference type="RefSeq" id="WP_186961261.1">
    <property type="nucleotide sequence ID" value="NZ_JACOOI010000034.1"/>
</dbReference>
<dbReference type="InterPro" id="IPR006104">
    <property type="entry name" value="Glyco_hydro_2_N"/>
</dbReference>
<evidence type="ECO:0000256" key="4">
    <source>
        <dbReference type="ARBA" id="ARBA00011245"/>
    </source>
</evidence>
<name>A0ABR7E793_9BACT</name>
<dbReference type="SUPFAM" id="SSF51445">
    <property type="entry name" value="(Trans)glycosidases"/>
    <property type="match status" value="1"/>
</dbReference>
<evidence type="ECO:0000256" key="5">
    <source>
        <dbReference type="ARBA" id="ARBA00012756"/>
    </source>
</evidence>
<comment type="similarity">
    <text evidence="3 10">Belongs to the glycosyl hydrolase 2 family.</text>
</comment>
<keyword evidence="8 10" id="KW-0326">Glycosidase</keyword>
<dbReference type="PANTHER" id="PTHR46323:SF2">
    <property type="entry name" value="BETA-GALACTOSIDASE"/>
    <property type="match status" value="1"/>
</dbReference>
<evidence type="ECO:0000256" key="1">
    <source>
        <dbReference type="ARBA" id="ARBA00001412"/>
    </source>
</evidence>
<dbReference type="InterPro" id="IPR011013">
    <property type="entry name" value="Gal_mutarotase_sf_dom"/>
</dbReference>
<dbReference type="Gene3D" id="2.70.98.10">
    <property type="match status" value="1"/>
</dbReference>
<dbReference type="Pfam" id="PF16353">
    <property type="entry name" value="LacZ_4"/>
    <property type="match status" value="1"/>
</dbReference>
<evidence type="ECO:0000256" key="9">
    <source>
        <dbReference type="ARBA" id="ARBA00032230"/>
    </source>
</evidence>
<feature type="chain" id="PRO_5046343921" description="Beta-galactosidase" evidence="11">
    <location>
        <begin position="20"/>
        <end position="1021"/>
    </location>
</feature>
<evidence type="ECO:0000259" key="12">
    <source>
        <dbReference type="SMART" id="SM01038"/>
    </source>
</evidence>
<dbReference type="InterPro" id="IPR032312">
    <property type="entry name" value="LacZ_4"/>
</dbReference>
<proteinExistence type="inferred from homology"/>
<evidence type="ECO:0000256" key="7">
    <source>
        <dbReference type="ARBA" id="ARBA00022837"/>
    </source>
</evidence>
<evidence type="ECO:0000313" key="14">
    <source>
        <dbReference type="Proteomes" id="UP000644010"/>
    </source>
</evidence>
<dbReference type="InterPro" id="IPR006103">
    <property type="entry name" value="Glyco_hydro_2_cat"/>
</dbReference>
<keyword evidence="11" id="KW-0732">Signal</keyword>
<organism evidence="13 14">
    <name type="scientific">Parabacteroides segnis</name>
    <dbReference type="NCBI Taxonomy" id="2763058"/>
    <lineage>
        <taxon>Bacteria</taxon>
        <taxon>Pseudomonadati</taxon>
        <taxon>Bacteroidota</taxon>
        <taxon>Bacteroidia</taxon>
        <taxon>Bacteroidales</taxon>
        <taxon>Tannerellaceae</taxon>
        <taxon>Parabacteroides</taxon>
    </lineage>
</organism>
<dbReference type="SUPFAM" id="SSF49303">
    <property type="entry name" value="beta-Galactosidase/glucuronidase domain"/>
    <property type="match status" value="2"/>
</dbReference>
<comment type="catalytic activity">
    <reaction evidence="1 10">
        <text>Hydrolysis of terminal non-reducing beta-D-galactose residues in beta-D-galactosides.</text>
        <dbReference type="EC" id="3.2.1.23"/>
    </reaction>
</comment>
<dbReference type="InterPro" id="IPR017853">
    <property type="entry name" value="GH"/>
</dbReference>
<dbReference type="Gene3D" id="2.60.40.10">
    <property type="entry name" value="Immunoglobulins"/>
    <property type="match status" value="2"/>
</dbReference>
<accession>A0ABR7E793</accession>
<reference evidence="13 14" key="1">
    <citation type="submission" date="2020-08" db="EMBL/GenBank/DDBJ databases">
        <title>Genome public.</title>
        <authorList>
            <person name="Liu C."/>
            <person name="Sun Q."/>
        </authorList>
    </citation>
    <scope>NUCLEOTIDE SEQUENCE [LARGE SCALE GENOMIC DNA]</scope>
    <source>
        <strain evidence="13 14">BX2</strain>
    </source>
</reference>
<dbReference type="Pfam" id="PF02929">
    <property type="entry name" value="Bgal_small_N"/>
    <property type="match status" value="1"/>
</dbReference>
<dbReference type="EMBL" id="JACOOI010000034">
    <property type="protein sequence ID" value="MBC5645630.1"/>
    <property type="molecule type" value="Genomic_DNA"/>
</dbReference>
<dbReference type="InterPro" id="IPR006102">
    <property type="entry name" value="Ig-like_GH2"/>
</dbReference>
<evidence type="ECO:0000256" key="8">
    <source>
        <dbReference type="ARBA" id="ARBA00023295"/>
    </source>
</evidence>
<evidence type="ECO:0000256" key="10">
    <source>
        <dbReference type="RuleBase" id="RU361154"/>
    </source>
</evidence>
<dbReference type="Pfam" id="PF00703">
    <property type="entry name" value="Glyco_hydro_2"/>
    <property type="match status" value="1"/>
</dbReference>
<dbReference type="InterPro" id="IPR023230">
    <property type="entry name" value="Glyco_hydro_2_CS"/>
</dbReference>
<evidence type="ECO:0000256" key="6">
    <source>
        <dbReference type="ARBA" id="ARBA00022801"/>
    </source>
</evidence>
<sequence length="1021" mass="118015">MKQILFFIIALLCPFTSYGQNFTEWKDPSVNSINREPMHASFFPYENKEKAVEGIKEKSNKYLSLNGMWRFQWVPDLTDRPADFFKTNYDDKAWDLIEVPGIWEMHGYGDPVYVNQRYEWDYLMKPEPPVTPEKNNHVGSYRRSITIPDDWSGQEVILHLGAVSPNVYIWINGKFAGYSEDSKLEAEFNITSYLKKGENLIALQIFRWCDGKYVECLDFWRFTGISRDVYLYAKNKEHITDYQVTATLAENNKAGTLSVKALLSAPSNKSRILFELKNDKNDLLWKEEKAGGKALSVETSFEEIDPWSAEQPNLYTLYISLFDSKGTLLECIPQRVGFKRVEIKNGQLLVNGKAILIKGVNRHEMDPDGGYHVSRQRMEEDVRLLKESNINAVRTSHYPNDPYWYELCDKYGIYVLDEANIEAHGYEKIADMKEWMTTHIERTTRMVERDKNVPSVIIWSMGNESGDGMNFIESYKEMKKIDSSRPVQYQRAGKKSHTDIYCPFYVDYQTLENYGKSKEPLPLIQCEYAHAMGNSMGGFKEYWDLYRQYDNLQGGFIWDFADQGIHEFRNGKMIYAYGGDFGKDLPSDNNFNCNGLFNPDRKPNPHLDEVRMVHQSIWTTPVNIKEGKISIFNENFFSDLSNVYLEWQIQEEGVITRQGVISSLNIQPQERQTLSLDYQITDNGKETFLNLFYKLKDSESLLEAGHIVARQQLDITTYNWNVGSSITTEDQPEIYDTRYALEVSTPTALICFNKKNGLLSGYSYKGNEFMEEGSFLKPNFWRAPTDNDFGARLPAKLGMWCEPLMELNSFTSEMKNNTVEVKADYHLPECQADLMLIYRINAAGEIAITQSLSIKDTDKESFLPRFGMQITLCPGFNDIEFYGRGPIENYADRKLSAFIGKYNQKVNDQYYPYIRPQETGNKSDLRWFRLKHQNNNGFCLVSSKPFNASALHFSTKDLDDSPAKKQRHGLEVPSRPTTILSVDLVQMGLGCIDTWGSLPMEKYLLKDNRYEFSFTIKPVNP</sequence>
<feature type="domain" description="Beta galactosidase small chain/" evidence="12">
    <location>
        <begin position="742"/>
        <end position="1017"/>
    </location>
</feature>
<evidence type="ECO:0000256" key="2">
    <source>
        <dbReference type="ARBA" id="ARBA00001913"/>
    </source>
</evidence>
<dbReference type="Pfam" id="PF02837">
    <property type="entry name" value="Glyco_hydro_2_N"/>
    <property type="match status" value="1"/>
</dbReference>
<dbReference type="Pfam" id="PF02836">
    <property type="entry name" value="Glyco_hydro_2_C"/>
    <property type="match status" value="1"/>
</dbReference>
<dbReference type="InterPro" id="IPR050347">
    <property type="entry name" value="Bact_Beta-galactosidase"/>
</dbReference>
<feature type="signal peptide" evidence="11">
    <location>
        <begin position="1"/>
        <end position="19"/>
    </location>
</feature>
<keyword evidence="14" id="KW-1185">Reference proteome</keyword>
<dbReference type="SUPFAM" id="SSF74650">
    <property type="entry name" value="Galactose mutarotase-like"/>
    <property type="match status" value="1"/>
</dbReference>
<keyword evidence="6 10" id="KW-0378">Hydrolase</keyword>
<gene>
    <name evidence="13" type="ORF">H8S77_22375</name>
</gene>
<dbReference type="PROSITE" id="PS00719">
    <property type="entry name" value="GLYCOSYL_HYDROL_F2_1"/>
    <property type="match status" value="1"/>
</dbReference>
<evidence type="ECO:0000256" key="11">
    <source>
        <dbReference type="SAM" id="SignalP"/>
    </source>
</evidence>
<dbReference type="InterPro" id="IPR008979">
    <property type="entry name" value="Galactose-bd-like_sf"/>
</dbReference>
<evidence type="ECO:0000256" key="3">
    <source>
        <dbReference type="ARBA" id="ARBA00007401"/>
    </source>
</evidence>
<dbReference type="InterPro" id="IPR004199">
    <property type="entry name" value="B-gal_small/dom_5"/>
</dbReference>
<dbReference type="InterPro" id="IPR013783">
    <property type="entry name" value="Ig-like_fold"/>
</dbReference>
<evidence type="ECO:0000313" key="13">
    <source>
        <dbReference type="EMBL" id="MBC5645630.1"/>
    </source>
</evidence>
<dbReference type="EC" id="3.2.1.23" evidence="5 10"/>
<comment type="caution">
    <text evidence="13">The sequence shown here is derived from an EMBL/GenBank/DDBJ whole genome shotgun (WGS) entry which is preliminary data.</text>
</comment>
<dbReference type="InterPro" id="IPR006101">
    <property type="entry name" value="Glyco_hydro_2"/>
</dbReference>
<comment type="cofactor">
    <cofactor evidence="2">
        <name>Ca(2+)</name>
        <dbReference type="ChEBI" id="CHEBI:29108"/>
    </cofactor>
</comment>
<dbReference type="Proteomes" id="UP000644010">
    <property type="component" value="Unassembled WGS sequence"/>
</dbReference>
<dbReference type="Gene3D" id="3.20.20.80">
    <property type="entry name" value="Glycosidases"/>
    <property type="match status" value="1"/>
</dbReference>